<evidence type="ECO:0000313" key="1">
    <source>
        <dbReference type="EMBL" id="MEQ2259643.1"/>
    </source>
</evidence>
<name>A0ABV0VSI0_9TELE</name>
<keyword evidence="2" id="KW-1185">Reference proteome</keyword>
<organism evidence="1 2">
    <name type="scientific">Xenotaenia resolanae</name>
    <dbReference type="NCBI Taxonomy" id="208358"/>
    <lineage>
        <taxon>Eukaryota</taxon>
        <taxon>Metazoa</taxon>
        <taxon>Chordata</taxon>
        <taxon>Craniata</taxon>
        <taxon>Vertebrata</taxon>
        <taxon>Euteleostomi</taxon>
        <taxon>Actinopterygii</taxon>
        <taxon>Neopterygii</taxon>
        <taxon>Teleostei</taxon>
        <taxon>Neoteleostei</taxon>
        <taxon>Acanthomorphata</taxon>
        <taxon>Ovalentaria</taxon>
        <taxon>Atherinomorphae</taxon>
        <taxon>Cyprinodontiformes</taxon>
        <taxon>Goodeidae</taxon>
        <taxon>Xenotaenia</taxon>
    </lineage>
</organism>
<reference evidence="1 2" key="1">
    <citation type="submission" date="2021-06" db="EMBL/GenBank/DDBJ databases">
        <authorList>
            <person name="Palmer J.M."/>
        </authorList>
    </citation>
    <scope>NUCLEOTIDE SEQUENCE [LARGE SCALE GENOMIC DNA]</scope>
    <source>
        <strain evidence="1 2">XR_2019</strain>
        <tissue evidence="1">Muscle</tissue>
    </source>
</reference>
<gene>
    <name evidence="1" type="ORF">XENORESO_015271</name>
</gene>
<comment type="caution">
    <text evidence="1">The sequence shown here is derived from an EMBL/GenBank/DDBJ whole genome shotgun (WGS) entry which is preliminary data.</text>
</comment>
<sequence>MKTKDHSRQVREEVLVQFKAGLGSTRSFEHLPELCSTHHLNMERGLTTCRPTRTWTSTSIDRLGKENSNQYKNVKNHELPSFHLMTHKFPVKYSAVCGCTVTKCEKVQGV</sequence>
<dbReference type="EMBL" id="JAHRIM010004903">
    <property type="protein sequence ID" value="MEQ2259643.1"/>
    <property type="molecule type" value="Genomic_DNA"/>
</dbReference>
<evidence type="ECO:0000313" key="2">
    <source>
        <dbReference type="Proteomes" id="UP001444071"/>
    </source>
</evidence>
<dbReference type="Proteomes" id="UP001444071">
    <property type="component" value="Unassembled WGS sequence"/>
</dbReference>
<protein>
    <submittedName>
        <fullName evidence="1">Uncharacterized protein</fullName>
    </submittedName>
</protein>
<accession>A0ABV0VSI0</accession>
<proteinExistence type="predicted"/>